<accession>G7TBZ5</accession>
<gene>
    <name evidence="3" type="ORF">XOC_3310</name>
</gene>
<feature type="binding site" evidence="1">
    <location>
        <position position="318"/>
    </location>
    <ligand>
        <name>Mg(2+)</name>
        <dbReference type="ChEBI" id="CHEBI:18420"/>
        <label>1</label>
    </ligand>
</feature>
<dbReference type="eggNOG" id="COG1397">
    <property type="taxonomic scope" value="Bacteria"/>
</dbReference>
<proteinExistence type="predicted"/>
<evidence type="ECO:0000313" key="3">
    <source>
        <dbReference type="EMBL" id="AEQ97404.1"/>
    </source>
</evidence>
<comment type="cofactor">
    <cofactor evidence="1">
        <name>Mg(2+)</name>
        <dbReference type="ChEBI" id="CHEBI:18420"/>
    </cofactor>
    <text evidence="1">Binds 2 magnesium ions per subunit.</text>
</comment>
<sequence>MSMPPRCRVPPICSRSRCRPCGAAKAWCRSGWSRPTCATTSRSPWSSNRLPAPRRRPAHRHDRCCPACARFRGCLLGLAVGDALGTTLEFCAPGSFTPIDDMHGGGPFALRAGQWTDDTAMALCLAHSLLHRQGFDAADQMNRDCNWYQHGQLSSTGACFDIGATVRQALERYLDGGPAVGGGTDPRSAGNGSLMRLAPVAMYDAQCPDQLADRAADSSRTTHAAAEALDACRLFAVQLRAALLGGTRDQVLHAQPETSLTPAVHTLAIRDHVAVPAAQIRGMGYVIDSLSAALWCFATIESCAEAVLRAANLGENADTTAAICGQLAGAFYGIDGIPAAWRERVQDAAEIVVLADRLYEAASVA</sequence>
<feature type="binding site" evidence="1">
    <location>
        <position position="116"/>
    </location>
    <ligand>
        <name>Mg(2+)</name>
        <dbReference type="ChEBI" id="CHEBI:18420"/>
        <label>1</label>
    </ligand>
</feature>
<dbReference type="EMBL" id="CP003057">
    <property type="protein sequence ID" value="AEQ97404.1"/>
    <property type="molecule type" value="Genomic_DNA"/>
</dbReference>
<feature type="binding site" evidence="1">
    <location>
        <position position="118"/>
    </location>
    <ligand>
        <name>Mg(2+)</name>
        <dbReference type="ChEBI" id="CHEBI:18420"/>
        <label>1</label>
    </ligand>
</feature>
<dbReference type="AlphaFoldDB" id="G7TBZ5"/>
<dbReference type="Gene3D" id="1.10.4080.10">
    <property type="entry name" value="ADP-ribosylation/Crystallin J1"/>
    <property type="match status" value="1"/>
</dbReference>
<dbReference type="InterPro" id="IPR005502">
    <property type="entry name" value="Ribosyl_crysJ1"/>
</dbReference>
<feature type="binding site" evidence="1">
    <location>
        <position position="319"/>
    </location>
    <ligand>
        <name>Mg(2+)</name>
        <dbReference type="ChEBI" id="CHEBI:18420"/>
        <label>1</label>
    </ligand>
</feature>
<reference evidence="3 4" key="1">
    <citation type="journal article" date="2011" name="J. Bacteriol.">
        <title>Two new complete genome sequences offer insight into host and tissue specificity of plant pathogenic Xanthomonas spp.</title>
        <authorList>
            <person name="Bogdanove A.J."/>
            <person name="Koebnik R."/>
            <person name="Lu H."/>
            <person name="Furutani A."/>
            <person name="Angiuoli S.V."/>
            <person name="Patil P.B."/>
            <person name="Van Sluys M.A."/>
            <person name="Ryan R.P."/>
            <person name="Meyer D.F."/>
            <person name="Han S.W."/>
            <person name="Aparna G."/>
            <person name="Rajaram M."/>
            <person name="Delcher A.L."/>
            <person name="Phillippy A.M."/>
            <person name="Puiu D."/>
            <person name="Schatz M.C."/>
            <person name="Shumway M."/>
            <person name="Sommer D.D."/>
            <person name="Trapnell C."/>
            <person name="Benahmed F."/>
            <person name="Dimitrov G."/>
            <person name="Madupu R."/>
            <person name="Radune D."/>
            <person name="Sullivan S."/>
            <person name="Jha G."/>
            <person name="Ishihara H."/>
            <person name="Lee S.W."/>
            <person name="Pandey A."/>
            <person name="Sharma V."/>
            <person name="Sriariyanun M."/>
            <person name="Szurek B."/>
            <person name="Vera-Cruz C.M."/>
            <person name="Dorman K.S."/>
            <person name="Ronald P.C."/>
            <person name="Verdier V."/>
            <person name="Dow J.M."/>
            <person name="Sonti R.V."/>
            <person name="Tsuge S."/>
            <person name="Brendel V.P."/>
            <person name="Rabinowicz P.D."/>
            <person name="Leach J.E."/>
            <person name="White F.F."/>
            <person name="Salzberg S.L."/>
        </authorList>
    </citation>
    <scope>NUCLEOTIDE SEQUENCE [LARGE SCALE GENOMIC DNA]</scope>
    <source>
        <strain evidence="3 4">BLS256</strain>
    </source>
</reference>
<dbReference type="KEGG" id="xor:XOC_3310"/>
<dbReference type="InterPro" id="IPR036705">
    <property type="entry name" value="Ribosyl_crysJ1_sf"/>
</dbReference>
<dbReference type="Pfam" id="PF03747">
    <property type="entry name" value="ADP_ribosyl_GH"/>
    <property type="match status" value="1"/>
</dbReference>
<dbReference type="PANTHER" id="PTHR16222">
    <property type="entry name" value="ADP-RIBOSYLGLYCOHYDROLASE"/>
    <property type="match status" value="1"/>
</dbReference>
<dbReference type="SUPFAM" id="SSF101478">
    <property type="entry name" value="ADP-ribosylglycohydrolase"/>
    <property type="match status" value="1"/>
</dbReference>
<keyword evidence="1" id="KW-0479">Metal-binding</keyword>
<dbReference type="GO" id="GO:0016787">
    <property type="term" value="F:hydrolase activity"/>
    <property type="evidence" value="ECO:0007669"/>
    <property type="project" value="UniProtKB-KW"/>
</dbReference>
<dbReference type="PANTHER" id="PTHR16222:SF12">
    <property type="entry name" value="ADP-RIBOSYLGLYCOHYDROLASE-RELATED"/>
    <property type="match status" value="1"/>
</dbReference>
<evidence type="ECO:0000256" key="1">
    <source>
        <dbReference type="PIRSR" id="PIRSR605502-1"/>
    </source>
</evidence>
<dbReference type="HOGENOM" id="CLU_024566_8_2_6"/>
<organism evidence="3 4">
    <name type="scientific">Xanthomonas oryzae pv. oryzicola (strain BLS256)</name>
    <dbReference type="NCBI Taxonomy" id="383407"/>
    <lineage>
        <taxon>Bacteria</taxon>
        <taxon>Pseudomonadati</taxon>
        <taxon>Pseudomonadota</taxon>
        <taxon>Gammaproteobacteria</taxon>
        <taxon>Lysobacterales</taxon>
        <taxon>Lysobacteraceae</taxon>
        <taxon>Xanthomonas</taxon>
    </lineage>
</organism>
<feature type="region of interest" description="Disordered" evidence="2">
    <location>
        <begin position="33"/>
        <end position="56"/>
    </location>
</feature>
<dbReference type="InterPro" id="IPR050792">
    <property type="entry name" value="ADP-ribosylglycohydrolase"/>
</dbReference>
<protein>
    <submittedName>
        <fullName evidence="3">Dinitrogenase reductase activationg glycohydrolase</fullName>
    </submittedName>
</protein>
<feature type="compositionally biased region" description="Polar residues" evidence="2">
    <location>
        <begin position="36"/>
        <end position="48"/>
    </location>
</feature>
<keyword evidence="1" id="KW-0460">Magnesium</keyword>
<evidence type="ECO:0000256" key="2">
    <source>
        <dbReference type="SAM" id="MobiDB-lite"/>
    </source>
</evidence>
<feature type="binding site" evidence="1">
    <location>
        <position position="117"/>
    </location>
    <ligand>
        <name>Mg(2+)</name>
        <dbReference type="ChEBI" id="CHEBI:18420"/>
        <label>1</label>
    </ligand>
</feature>
<keyword evidence="3" id="KW-0378">Hydrolase</keyword>
<name>G7TBZ5_XANOB</name>
<dbReference type="Proteomes" id="UP000008851">
    <property type="component" value="Chromosome"/>
</dbReference>
<dbReference type="GO" id="GO:0046872">
    <property type="term" value="F:metal ion binding"/>
    <property type="evidence" value="ECO:0007669"/>
    <property type="project" value="UniProtKB-KW"/>
</dbReference>
<evidence type="ECO:0000313" key="4">
    <source>
        <dbReference type="Proteomes" id="UP000008851"/>
    </source>
</evidence>